<protein>
    <recommendedName>
        <fullName evidence="1">DUF5716 domain-containing protein</fullName>
    </recommendedName>
</protein>
<sequence>MFLGNSEKKGISGGVLGMDLDDRFAQISFWLPGEQKPETLSAEAGEEEYMIPAVLCRRTDRDVWTYGREALETAERGEGVLVERLLSRALLREQVEAAGEIFEAASLLALFIKRSLSLLGGSVSSSGRGSGRGLTRGPIGLEKADFFMFTFEKVDRQALEMVERIAMLLSLPPEKVSCQSRAESFFYYNVNQPEELWRHQCLICDFGGRTLRTRMFEANRHTRPVTVVVSEEEHPELEREIAAGTEYGPQGTVRENAAQENAAQGNVIQEDAAQGNTARGPAGSGLAEDMDDTFLALFGELSEGRIIDTVYLIGDGFEGDWYPKTLSVMCVNRRVFRGNNLYSKGACYGGGYMAGQKKRQNAGYILPSKASGRSGGEEYVYLGGDMLKMNLGLEAEKRGEEVYFSLLDAEMNWFDARGECDFMLDQDHAFSLRLSPVSGKKGRQIVVTLSGVPSRPPGATRIHLTVSCPDAETVKLQMEDKGFGDFYPSSGLVWEESFSLTDVLNEKR</sequence>
<dbReference type="InterPro" id="IPR043770">
    <property type="entry name" value="DUF5716_C"/>
</dbReference>
<dbReference type="AlphaFoldDB" id="A0A9D2NG08"/>
<gene>
    <name evidence="2" type="ORF">H9761_09980</name>
</gene>
<evidence type="ECO:0000313" key="3">
    <source>
        <dbReference type="Proteomes" id="UP000823891"/>
    </source>
</evidence>
<organism evidence="2 3">
    <name type="scientific">Candidatus Eisenbergiella merdavium</name>
    <dbReference type="NCBI Taxonomy" id="2838551"/>
    <lineage>
        <taxon>Bacteria</taxon>
        <taxon>Bacillati</taxon>
        <taxon>Bacillota</taxon>
        <taxon>Clostridia</taxon>
        <taxon>Lachnospirales</taxon>
        <taxon>Lachnospiraceae</taxon>
        <taxon>Eisenbergiella</taxon>
    </lineage>
</organism>
<feature type="domain" description="DUF5716" evidence="1">
    <location>
        <begin position="148"/>
        <end position="241"/>
    </location>
</feature>
<dbReference type="Pfam" id="PF18980">
    <property type="entry name" value="DUF5716_C"/>
    <property type="match status" value="2"/>
</dbReference>
<reference evidence="2" key="1">
    <citation type="journal article" date="2021" name="PeerJ">
        <title>Extensive microbial diversity within the chicken gut microbiome revealed by metagenomics and culture.</title>
        <authorList>
            <person name="Gilroy R."/>
            <person name="Ravi A."/>
            <person name="Getino M."/>
            <person name="Pursley I."/>
            <person name="Horton D.L."/>
            <person name="Alikhan N.F."/>
            <person name="Baker D."/>
            <person name="Gharbi K."/>
            <person name="Hall N."/>
            <person name="Watson M."/>
            <person name="Adriaenssens E.M."/>
            <person name="Foster-Nyarko E."/>
            <person name="Jarju S."/>
            <person name="Secka A."/>
            <person name="Antonio M."/>
            <person name="Oren A."/>
            <person name="Chaudhuri R.R."/>
            <person name="La Ragione R."/>
            <person name="Hildebrand F."/>
            <person name="Pallen M.J."/>
        </authorList>
    </citation>
    <scope>NUCLEOTIDE SEQUENCE</scope>
    <source>
        <strain evidence="2">USAMLcec2-132</strain>
    </source>
</reference>
<dbReference type="Proteomes" id="UP000823891">
    <property type="component" value="Unassembled WGS sequence"/>
</dbReference>
<accession>A0A9D2NG08</accession>
<reference evidence="2" key="2">
    <citation type="submission" date="2021-04" db="EMBL/GenBank/DDBJ databases">
        <authorList>
            <person name="Gilroy R."/>
        </authorList>
    </citation>
    <scope>NUCLEOTIDE SEQUENCE</scope>
    <source>
        <strain evidence="2">USAMLcec2-132</strain>
    </source>
</reference>
<evidence type="ECO:0000313" key="2">
    <source>
        <dbReference type="EMBL" id="HJC24020.1"/>
    </source>
</evidence>
<proteinExistence type="predicted"/>
<dbReference type="EMBL" id="DWWS01000035">
    <property type="protein sequence ID" value="HJC24020.1"/>
    <property type="molecule type" value="Genomic_DNA"/>
</dbReference>
<name>A0A9D2NG08_9FIRM</name>
<evidence type="ECO:0000259" key="1">
    <source>
        <dbReference type="Pfam" id="PF18980"/>
    </source>
</evidence>
<feature type="domain" description="DUF5716" evidence="1">
    <location>
        <begin position="284"/>
        <end position="500"/>
    </location>
</feature>
<comment type="caution">
    <text evidence="2">The sequence shown here is derived from an EMBL/GenBank/DDBJ whole genome shotgun (WGS) entry which is preliminary data.</text>
</comment>